<comment type="caution">
    <text evidence="1">The sequence shown here is derived from an EMBL/GenBank/DDBJ whole genome shotgun (WGS) entry which is preliminary data.</text>
</comment>
<dbReference type="Proteomes" id="UP000223296">
    <property type="component" value="Unassembled WGS sequence"/>
</dbReference>
<gene>
    <name evidence="1" type="ORF">N776_04035</name>
</gene>
<dbReference type="AlphaFoldDB" id="A0AA44ZH88"/>
<organism evidence="1 2">
    <name type="scientific">Neisseria gonorrhoeae 3502</name>
    <dbReference type="NCBI Taxonomy" id="1193404"/>
    <lineage>
        <taxon>Bacteria</taxon>
        <taxon>Pseudomonadati</taxon>
        <taxon>Pseudomonadota</taxon>
        <taxon>Betaproteobacteria</taxon>
        <taxon>Neisseriales</taxon>
        <taxon>Neisseriaceae</taxon>
        <taxon>Neisseria</taxon>
    </lineage>
</organism>
<evidence type="ECO:0000313" key="1">
    <source>
        <dbReference type="EMBL" id="PHJ36027.1"/>
    </source>
</evidence>
<sequence>MPLMHTHKPQQQIERQKKRFAVRLSVHVEQSGAYIGRAFVVQHETGADFNGKHIQNTALLRLLHTVGVEKGGDIRIGTDGGRFADLLLHCRKHLFGIVEIALPDSCNILIGSLQNAVCTAFADIIPTFGRLLQTFVAPFEPVIGKNKRRHGIPASCFENRAAEPQTIRMVQQGAATQNCFFVPALSFQAHAV</sequence>
<accession>A0AA44ZH88</accession>
<reference evidence="1 2" key="1">
    <citation type="submission" date="2013-08" db="EMBL/GenBank/DDBJ databases">
        <authorList>
            <person name="Trees D."/>
        </authorList>
    </citation>
    <scope>NUCLEOTIDE SEQUENCE [LARGE SCALE GENOMIC DNA]</scope>
    <source>
        <strain evidence="1 2">3502</strain>
    </source>
</reference>
<dbReference type="EMBL" id="AVBE01000002">
    <property type="protein sequence ID" value="PHJ36027.1"/>
    <property type="molecule type" value="Genomic_DNA"/>
</dbReference>
<protein>
    <submittedName>
        <fullName evidence="1">Uncharacterized protein</fullName>
    </submittedName>
</protein>
<proteinExistence type="predicted"/>
<name>A0AA44ZH88_NEIGO</name>
<evidence type="ECO:0000313" key="2">
    <source>
        <dbReference type="Proteomes" id="UP000223296"/>
    </source>
</evidence>